<evidence type="ECO:0000313" key="3">
    <source>
        <dbReference type="Proteomes" id="UP000435910"/>
    </source>
</evidence>
<name>A0A1Y0YJY9_BACLI</name>
<feature type="transmembrane region" description="Helical" evidence="1">
    <location>
        <begin position="7"/>
        <end position="25"/>
    </location>
</feature>
<protein>
    <submittedName>
        <fullName evidence="2">Uncharacterized protein</fullName>
    </submittedName>
</protein>
<comment type="caution">
    <text evidence="2">The sequence shown here is derived from an EMBL/GenBank/DDBJ whole genome shotgun (WGS) entry which is preliminary data.</text>
</comment>
<sequence length="69" mass="7784">MVKKIVNGFNSFSLLGTIFFIGSYFTYKFNGVELVGFLYLGIIFLTALIATTVMLIRLKRKGINKDKQA</sequence>
<feature type="transmembrane region" description="Helical" evidence="1">
    <location>
        <begin position="37"/>
        <end position="58"/>
    </location>
</feature>
<organism evidence="2 3">
    <name type="scientific">Bacillus licheniformis</name>
    <dbReference type="NCBI Taxonomy" id="1402"/>
    <lineage>
        <taxon>Bacteria</taxon>
        <taxon>Bacillati</taxon>
        <taxon>Bacillota</taxon>
        <taxon>Bacilli</taxon>
        <taxon>Bacillales</taxon>
        <taxon>Bacillaceae</taxon>
        <taxon>Bacillus</taxon>
    </lineage>
</organism>
<dbReference type="AlphaFoldDB" id="A0A1Y0YJY9"/>
<dbReference type="RefSeq" id="WP_003179376.1">
    <property type="nucleotide sequence ID" value="NZ_CP035228.1"/>
</dbReference>
<evidence type="ECO:0000313" key="2">
    <source>
        <dbReference type="EMBL" id="TWL24415.1"/>
    </source>
</evidence>
<dbReference type="Proteomes" id="UP000435910">
    <property type="component" value="Unassembled WGS sequence"/>
</dbReference>
<dbReference type="EMBL" id="NILC01000027">
    <property type="protein sequence ID" value="TWL24415.1"/>
    <property type="molecule type" value="Genomic_DNA"/>
</dbReference>
<keyword evidence="1" id="KW-0812">Transmembrane</keyword>
<evidence type="ECO:0000256" key="1">
    <source>
        <dbReference type="SAM" id="Phobius"/>
    </source>
</evidence>
<keyword evidence="1" id="KW-0472">Membrane</keyword>
<reference evidence="2 3" key="1">
    <citation type="submission" date="2019-06" db="EMBL/GenBank/DDBJ databases">
        <title>Genome sequence analysis of &gt;100 Bacillus licheniformis strains suggests intrinsic resistance to this species.</title>
        <authorList>
            <person name="Wels M."/>
            <person name="Siezen R.J."/>
            <person name="Johansen E."/>
            <person name="Stuer-Lauridsen B."/>
            <person name="Bjerre K."/>
            <person name="Nielsen B.K.K."/>
        </authorList>
    </citation>
    <scope>NUCLEOTIDE SEQUENCE [LARGE SCALE GENOMIC DNA]</scope>
    <source>
        <strain evidence="2 3">BAC-16736</strain>
    </source>
</reference>
<keyword evidence="1" id="KW-1133">Transmembrane helix</keyword>
<gene>
    <name evidence="2" type="ORF">CHCC16736_1216</name>
</gene>
<proteinExistence type="predicted"/>
<accession>A0A1Y0YJY9</accession>